<dbReference type="GO" id="GO:0005886">
    <property type="term" value="C:plasma membrane"/>
    <property type="evidence" value="ECO:0007669"/>
    <property type="project" value="UniProtKB-SubCell"/>
</dbReference>
<keyword evidence="13 14" id="KW-0472">Membrane</keyword>
<dbReference type="Pfam" id="PF00512">
    <property type="entry name" value="HisKA"/>
    <property type="match status" value="1"/>
</dbReference>
<evidence type="ECO:0000256" key="8">
    <source>
        <dbReference type="ARBA" id="ARBA00022741"/>
    </source>
</evidence>
<keyword evidence="10" id="KW-0067">ATP-binding</keyword>
<sequence>MSISKRITLFSTGFLFLLLVLVNGSIYFLFQQFSTNAELERMQAQLQTIAESAQGSQSDLWLTSYGTGDGMLRVIREDGSSALTVTKEPDLRLIPAEYSNRESGEVINYQEQSYSLNRFPIIWVDGSIVSLELIHPLTTLESTLSTLRIVLMIASVLILIPAYFAGRALDRIILMPVQTLINTMQGIRGSGAFQKIDIKPDAKDELAQMSHTFNEMMELLEENYDKQQRFVSDASHELRTPLTVIESYASLLKRWGMKKPDLLEEAVDAIYDESQRMKGLTKQMLALATGEPDKTVTLQQIDLVKSAEDTAKRLRQAYRREIVVTANEKPIYILGDPERIKQLLFIFVENGLKYSDDDIRITLDQKINNVVLSIQDKGIGIPKDDIPNVFERFFRVDKARSRQTGGSGLGLSIAKAIIDAHGAKVDVQSEEGKGTTFRIFFSQVNEKQSEKQSGGEKVDE</sequence>
<evidence type="ECO:0000313" key="17">
    <source>
        <dbReference type="EMBL" id="ADC50301.1"/>
    </source>
</evidence>
<dbReference type="Gene3D" id="6.10.340.10">
    <property type="match status" value="1"/>
</dbReference>
<evidence type="ECO:0000259" key="16">
    <source>
        <dbReference type="PROSITE" id="PS50885"/>
    </source>
</evidence>
<evidence type="ECO:0000256" key="13">
    <source>
        <dbReference type="ARBA" id="ARBA00023136"/>
    </source>
</evidence>
<dbReference type="Pfam" id="PF02518">
    <property type="entry name" value="HATPase_c"/>
    <property type="match status" value="1"/>
</dbReference>
<feature type="domain" description="Histidine kinase" evidence="15">
    <location>
        <begin position="233"/>
        <end position="445"/>
    </location>
</feature>
<keyword evidence="18" id="KW-1185">Reference proteome</keyword>
<keyword evidence="7 14" id="KW-0812">Transmembrane</keyword>
<dbReference type="PROSITE" id="PS50109">
    <property type="entry name" value="HIS_KIN"/>
    <property type="match status" value="1"/>
</dbReference>
<dbReference type="CDD" id="cd00082">
    <property type="entry name" value="HisKA"/>
    <property type="match status" value="1"/>
</dbReference>
<evidence type="ECO:0000256" key="6">
    <source>
        <dbReference type="ARBA" id="ARBA00022679"/>
    </source>
</evidence>
<dbReference type="GO" id="GO:0000155">
    <property type="term" value="F:phosphorelay sensor kinase activity"/>
    <property type="evidence" value="ECO:0007669"/>
    <property type="project" value="InterPro"/>
</dbReference>
<dbReference type="Gene3D" id="3.30.565.10">
    <property type="entry name" value="Histidine kinase-like ATPase, C-terminal domain"/>
    <property type="match status" value="1"/>
</dbReference>
<evidence type="ECO:0000256" key="11">
    <source>
        <dbReference type="ARBA" id="ARBA00022989"/>
    </source>
</evidence>
<dbReference type="InterPro" id="IPR036890">
    <property type="entry name" value="HATPase_C_sf"/>
</dbReference>
<comment type="catalytic activity">
    <reaction evidence="1">
        <text>ATP + protein L-histidine = ADP + protein N-phospho-L-histidine.</text>
        <dbReference type="EC" id="2.7.13.3"/>
    </reaction>
</comment>
<dbReference type="FunFam" id="1.10.287.130:FF:000001">
    <property type="entry name" value="Two-component sensor histidine kinase"/>
    <property type="match status" value="1"/>
</dbReference>
<dbReference type="PRINTS" id="PR00344">
    <property type="entry name" value="BCTRLSENSOR"/>
</dbReference>
<dbReference type="RefSeq" id="WP_012957667.1">
    <property type="nucleotide sequence ID" value="NC_013791.2"/>
</dbReference>
<keyword evidence="6" id="KW-0808">Transferase</keyword>
<evidence type="ECO:0000256" key="9">
    <source>
        <dbReference type="ARBA" id="ARBA00022777"/>
    </source>
</evidence>
<evidence type="ECO:0000256" key="3">
    <source>
        <dbReference type="ARBA" id="ARBA00012438"/>
    </source>
</evidence>
<evidence type="ECO:0000256" key="12">
    <source>
        <dbReference type="ARBA" id="ARBA00023012"/>
    </source>
</evidence>
<dbReference type="CDD" id="cd00075">
    <property type="entry name" value="HATPase"/>
    <property type="match status" value="1"/>
</dbReference>
<dbReference type="SMART" id="SM00387">
    <property type="entry name" value="HATPase_c"/>
    <property type="match status" value="1"/>
</dbReference>
<name>D3FVA0_ALKPO</name>
<dbReference type="KEGG" id="bpf:BpOF4_11240"/>
<dbReference type="GO" id="GO:0005524">
    <property type="term" value="F:ATP binding"/>
    <property type="evidence" value="ECO:0007669"/>
    <property type="project" value="UniProtKB-KW"/>
</dbReference>
<dbReference type="InterPro" id="IPR003661">
    <property type="entry name" value="HisK_dim/P_dom"/>
</dbReference>
<keyword evidence="9 17" id="KW-0418">Kinase</keyword>
<dbReference type="Proteomes" id="UP000001544">
    <property type="component" value="Chromosome"/>
</dbReference>
<dbReference type="STRING" id="398511.BpOF4_11240"/>
<dbReference type="InterPro" id="IPR003660">
    <property type="entry name" value="HAMP_dom"/>
</dbReference>
<dbReference type="SUPFAM" id="SSF47384">
    <property type="entry name" value="Homodimeric domain of signal transducing histidine kinase"/>
    <property type="match status" value="1"/>
</dbReference>
<evidence type="ECO:0000259" key="15">
    <source>
        <dbReference type="PROSITE" id="PS50109"/>
    </source>
</evidence>
<evidence type="ECO:0000256" key="4">
    <source>
        <dbReference type="ARBA" id="ARBA00022475"/>
    </source>
</evidence>
<feature type="transmembrane region" description="Helical" evidence="14">
    <location>
        <begin position="146"/>
        <end position="165"/>
    </location>
</feature>
<dbReference type="PANTHER" id="PTHR45528:SF12">
    <property type="entry name" value="SENSOR HISTIDINE KINASE ARSS"/>
    <property type="match status" value="1"/>
</dbReference>
<feature type="domain" description="HAMP" evidence="16">
    <location>
        <begin position="171"/>
        <end position="225"/>
    </location>
</feature>
<organism evidence="17 18">
    <name type="scientific">Alkalihalophilus pseudofirmus (strain ATCC BAA-2126 / JCM 17055 / OF4)</name>
    <name type="common">Bacillus pseudofirmus</name>
    <dbReference type="NCBI Taxonomy" id="398511"/>
    <lineage>
        <taxon>Bacteria</taxon>
        <taxon>Bacillati</taxon>
        <taxon>Bacillota</taxon>
        <taxon>Bacilli</taxon>
        <taxon>Bacillales</taxon>
        <taxon>Bacillaceae</taxon>
        <taxon>Alkalihalophilus</taxon>
    </lineage>
</organism>
<evidence type="ECO:0000256" key="2">
    <source>
        <dbReference type="ARBA" id="ARBA00004651"/>
    </source>
</evidence>
<keyword evidence="4" id="KW-1003">Cell membrane</keyword>
<dbReference type="HOGENOM" id="CLU_000445_89_6_9"/>
<reference evidence="17 18" key="1">
    <citation type="journal article" date="2011" name="Environ. Microbiol.">
        <title>Genome of alkaliphilic Bacillus pseudofirmus OF4 reveals adaptations that support the ability to grow in an external pH range from 7.5 to 11.4.</title>
        <authorList>
            <person name="Janto B."/>
            <person name="Ahmed A."/>
            <person name="Ito M."/>
            <person name="Liu J."/>
            <person name="Hicks D.B."/>
            <person name="Pagni S."/>
            <person name="Fackelmayer O.J."/>
            <person name="Smith T.A."/>
            <person name="Earl J."/>
            <person name="Elbourne L.D."/>
            <person name="Hassan K."/>
            <person name="Paulsen I.T."/>
            <person name="Kolsto A.B."/>
            <person name="Tourasse N.J."/>
            <person name="Ehrlich G.D."/>
            <person name="Boissy R."/>
            <person name="Ivey D.M."/>
            <person name="Li G."/>
            <person name="Xue Y."/>
            <person name="Ma Y."/>
            <person name="Hu F.Z."/>
            <person name="Krulwich T.A."/>
        </authorList>
    </citation>
    <scope>NUCLEOTIDE SEQUENCE [LARGE SCALE GENOMIC DNA]</scope>
    <source>
        <strain evidence="18">ATCC BAA-2126 / JCM 17055 / OF4</strain>
    </source>
</reference>
<dbReference type="InterPro" id="IPR004358">
    <property type="entry name" value="Sig_transdc_His_kin-like_C"/>
</dbReference>
<evidence type="ECO:0000256" key="1">
    <source>
        <dbReference type="ARBA" id="ARBA00000085"/>
    </source>
</evidence>
<dbReference type="FunFam" id="3.30.565.10:FF:000006">
    <property type="entry name" value="Sensor histidine kinase WalK"/>
    <property type="match status" value="1"/>
</dbReference>
<gene>
    <name evidence="17" type="primary">ykoH</name>
    <name evidence="17" type="ordered locus">BpOF4_11240</name>
</gene>
<dbReference type="SUPFAM" id="SSF55874">
    <property type="entry name" value="ATPase domain of HSP90 chaperone/DNA topoisomerase II/histidine kinase"/>
    <property type="match status" value="1"/>
</dbReference>
<evidence type="ECO:0000256" key="14">
    <source>
        <dbReference type="SAM" id="Phobius"/>
    </source>
</evidence>
<protein>
    <recommendedName>
        <fullName evidence="3">histidine kinase</fullName>
        <ecNumber evidence="3">2.7.13.3</ecNumber>
    </recommendedName>
</protein>
<dbReference type="SMART" id="SM00388">
    <property type="entry name" value="HisKA"/>
    <property type="match status" value="1"/>
</dbReference>
<dbReference type="Gene3D" id="1.10.287.130">
    <property type="match status" value="1"/>
</dbReference>
<accession>D3FVA0</accession>
<proteinExistence type="predicted"/>
<evidence type="ECO:0000256" key="10">
    <source>
        <dbReference type="ARBA" id="ARBA00022840"/>
    </source>
</evidence>
<keyword evidence="8" id="KW-0547">Nucleotide-binding</keyword>
<keyword evidence="12" id="KW-0902">Two-component regulatory system</keyword>
<evidence type="ECO:0000256" key="5">
    <source>
        <dbReference type="ARBA" id="ARBA00022553"/>
    </source>
</evidence>
<dbReference type="InterPro" id="IPR005467">
    <property type="entry name" value="His_kinase_dom"/>
</dbReference>
<dbReference type="InterPro" id="IPR050398">
    <property type="entry name" value="HssS/ArlS-like"/>
</dbReference>
<keyword evidence="11 14" id="KW-1133">Transmembrane helix</keyword>
<dbReference type="InterPro" id="IPR003594">
    <property type="entry name" value="HATPase_dom"/>
</dbReference>
<dbReference type="eggNOG" id="COG5002">
    <property type="taxonomic scope" value="Bacteria"/>
</dbReference>
<keyword evidence="5" id="KW-0597">Phosphoprotein</keyword>
<dbReference type="EC" id="2.7.13.3" evidence="3"/>
<dbReference type="EMBL" id="CP001878">
    <property type="protein sequence ID" value="ADC50301.1"/>
    <property type="molecule type" value="Genomic_DNA"/>
</dbReference>
<evidence type="ECO:0000256" key="7">
    <source>
        <dbReference type="ARBA" id="ARBA00022692"/>
    </source>
</evidence>
<evidence type="ECO:0000313" key="18">
    <source>
        <dbReference type="Proteomes" id="UP000001544"/>
    </source>
</evidence>
<dbReference type="PANTHER" id="PTHR45528">
    <property type="entry name" value="SENSOR HISTIDINE KINASE CPXA"/>
    <property type="match status" value="1"/>
</dbReference>
<dbReference type="InterPro" id="IPR036097">
    <property type="entry name" value="HisK_dim/P_sf"/>
</dbReference>
<dbReference type="CDD" id="cd06225">
    <property type="entry name" value="HAMP"/>
    <property type="match status" value="1"/>
</dbReference>
<dbReference type="AlphaFoldDB" id="D3FVA0"/>
<dbReference type="PROSITE" id="PS50885">
    <property type="entry name" value="HAMP"/>
    <property type="match status" value="1"/>
</dbReference>
<comment type="subcellular location">
    <subcellularLocation>
        <location evidence="2">Cell membrane</location>
        <topology evidence="2">Multi-pass membrane protein</topology>
    </subcellularLocation>
</comment>